<evidence type="ECO:0000256" key="8">
    <source>
        <dbReference type="ARBA" id="ARBA00022692"/>
    </source>
</evidence>
<accession>A0A6V7QMM6</accession>
<dbReference type="InterPro" id="IPR036286">
    <property type="entry name" value="LexA/Signal_pep-like_sf"/>
</dbReference>
<comment type="catalytic activity">
    <reaction evidence="1">
        <text>Cleavage of hydrophobic, N-terminal signal or leader sequences from secreted and periplasmic proteins.</text>
        <dbReference type="EC" id="3.4.21.89"/>
    </reaction>
</comment>
<evidence type="ECO:0000256" key="11">
    <source>
        <dbReference type="ARBA" id="ARBA00045533"/>
    </source>
</evidence>
<comment type="subcellular location">
    <subcellularLocation>
        <location evidence="2">Endoplasmic reticulum membrane</location>
        <topology evidence="2">Single-pass type II membrane protein</topology>
    </subcellularLocation>
</comment>
<dbReference type="EMBL" id="LR862137">
    <property type="protein sequence ID" value="CAD1844258.1"/>
    <property type="molecule type" value="Genomic_DNA"/>
</dbReference>
<name>A0A6V7QMM6_ANACO</name>
<gene>
    <name evidence="13" type="ORF">CB5_LOCUS27469</name>
</gene>
<dbReference type="InterPro" id="IPR001733">
    <property type="entry name" value="Peptidase_S26B"/>
</dbReference>
<evidence type="ECO:0000256" key="4">
    <source>
        <dbReference type="ARBA" id="ARBA00013208"/>
    </source>
</evidence>
<proteinExistence type="inferred from homology"/>
<sequence length="203" mass="23106">MKRFFSQLITLGVVVTSALMIWKGLMCFAGSESPVVVVLTGSMEPGFKRGDILFLHMNKDPIRAGEIVVYNVDGRDIPIVHRVIEVRLFFFDLLFYFKEDNSTILVQLDLRMLHVHERKDTGDVYILTKANRHLIESSGDNNPVDDISLYPQGQFWLERHHIIGRAVGYLPHVGWVTIIMTEKPIIKYLLIGALGLLVLSSKE</sequence>
<evidence type="ECO:0000256" key="2">
    <source>
        <dbReference type="ARBA" id="ARBA00004648"/>
    </source>
</evidence>
<evidence type="ECO:0000256" key="10">
    <source>
        <dbReference type="ARBA" id="ARBA00023136"/>
    </source>
</evidence>
<dbReference type="InterPro" id="IPR015927">
    <property type="entry name" value="Peptidase_S24_S26A/B/C"/>
</dbReference>
<dbReference type="AlphaFoldDB" id="A0A6V7QMM6"/>
<dbReference type="GO" id="GO:0006465">
    <property type="term" value="P:signal peptide processing"/>
    <property type="evidence" value="ECO:0007669"/>
    <property type="project" value="InterPro"/>
</dbReference>
<dbReference type="GO" id="GO:0004252">
    <property type="term" value="F:serine-type endopeptidase activity"/>
    <property type="evidence" value="ECO:0007669"/>
    <property type="project" value="InterPro"/>
</dbReference>
<keyword evidence="10" id="KW-0472">Membrane</keyword>
<dbReference type="GO" id="GO:0009003">
    <property type="term" value="F:signal peptidase activity"/>
    <property type="evidence" value="ECO:0007669"/>
    <property type="project" value="UniProtKB-EC"/>
</dbReference>
<comment type="similarity">
    <text evidence="3">Belongs to the peptidase S26B family.</text>
</comment>
<evidence type="ECO:0000256" key="7">
    <source>
        <dbReference type="ARBA" id="ARBA00022670"/>
    </source>
</evidence>
<organism evidence="13">
    <name type="scientific">Ananas comosus var. bracteatus</name>
    <name type="common">red pineapple</name>
    <dbReference type="NCBI Taxonomy" id="296719"/>
    <lineage>
        <taxon>Eukaryota</taxon>
        <taxon>Viridiplantae</taxon>
        <taxon>Streptophyta</taxon>
        <taxon>Embryophyta</taxon>
        <taxon>Tracheophyta</taxon>
        <taxon>Spermatophyta</taxon>
        <taxon>Magnoliopsida</taxon>
        <taxon>Liliopsida</taxon>
        <taxon>Poales</taxon>
        <taxon>Bromeliaceae</taxon>
        <taxon>Bromelioideae</taxon>
        <taxon>Ananas</taxon>
    </lineage>
</organism>
<evidence type="ECO:0000256" key="9">
    <source>
        <dbReference type="ARBA" id="ARBA00022989"/>
    </source>
</evidence>
<reference evidence="13" key="1">
    <citation type="submission" date="2020-07" db="EMBL/GenBank/DDBJ databases">
        <authorList>
            <person name="Lin J."/>
        </authorList>
    </citation>
    <scope>NUCLEOTIDE SEQUENCE</scope>
</reference>
<dbReference type="CDD" id="cd06530">
    <property type="entry name" value="S26_SPase_I"/>
    <property type="match status" value="1"/>
</dbReference>
<dbReference type="InterPro" id="IPR019533">
    <property type="entry name" value="Peptidase_S26"/>
</dbReference>
<evidence type="ECO:0000256" key="1">
    <source>
        <dbReference type="ARBA" id="ARBA00000677"/>
    </source>
</evidence>
<keyword evidence="8" id="KW-0812">Transmembrane</keyword>
<evidence type="ECO:0000313" key="13">
    <source>
        <dbReference type="EMBL" id="CAD1844258.1"/>
    </source>
</evidence>
<dbReference type="PANTHER" id="PTHR10806:SF6">
    <property type="entry name" value="SIGNAL PEPTIDASE COMPLEX CATALYTIC SUBUNIT SEC11"/>
    <property type="match status" value="1"/>
</dbReference>
<dbReference type="NCBIfam" id="TIGR02228">
    <property type="entry name" value="sigpep_I_arch"/>
    <property type="match status" value="1"/>
</dbReference>
<feature type="domain" description="Peptidase S24/S26A/S26B/S26C" evidence="12">
    <location>
        <begin position="28"/>
        <end position="84"/>
    </location>
</feature>
<dbReference type="Pfam" id="PF00717">
    <property type="entry name" value="Peptidase_S24"/>
    <property type="match status" value="1"/>
</dbReference>
<dbReference type="GO" id="GO:0005787">
    <property type="term" value="C:signal peptidase complex"/>
    <property type="evidence" value="ECO:0007669"/>
    <property type="project" value="TreeGrafter"/>
</dbReference>
<dbReference type="SUPFAM" id="SSF51306">
    <property type="entry name" value="LexA/Signal peptidase"/>
    <property type="match status" value="1"/>
</dbReference>
<keyword evidence="7" id="KW-0645">Protease</keyword>
<keyword evidence="9" id="KW-1133">Transmembrane helix</keyword>
<dbReference type="PANTHER" id="PTHR10806">
    <property type="entry name" value="SIGNAL PEPTIDASE COMPLEX CATALYTIC SUBUNIT SEC11"/>
    <property type="match status" value="1"/>
</dbReference>
<comment type="function">
    <text evidence="11">Catalytic component of the signal peptidase complex (SPC) which catalyzes the cleavage of N-terminal signal sequences from nascent proteins as they are translocated into the lumen of the endoplasmic reticulum. Specifically cleaves N-terminal signal peptides that contain a hydrophobic alpha-helix (h-region) shorter than 18-20 amino acids.</text>
</comment>
<keyword evidence="7" id="KW-0378">Hydrolase</keyword>
<evidence type="ECO:0000256" key="5">
    <source>
        <dbReference type="ARBA" id="ARBA00019685"/>
    </source>
</evidence>
<evidence type="ECO:0000256" key="6">
    <source>
        <dbReference type="ARBA" id="ARBA00021755"/>
    </source>
</evidence>
<evidence type="ECO:0000256" key="3">
    <source>
        <dbReference type="ARBA" id="ARBA00011035"/>
    </source>
</evidence>
<dbReference type="EC" id="3.4.21.89" evidence="4"/>
<protein>
    <recommendedName>
        <fullName evidence="5">Signal peptidase complex catalytic subunit SEC11</fullName>
        <ecNumber evidence="4">3.4.21.89</ecNumber>
    </recommendedName>
    <alternativeName>
        <fullName evidence="6">Signal peptidase complex catalytic subunit sec11</fullName>
    </alternativeName>
</protein>
<evidence type="ECO:0000259" key="12">
    <source>
        <dbReference type="Pfam" id="PF00717"/>
    </source>
</evidence>